<organism evidence="2 3">
    <name type="scientific">Pseudallescheria apiosperma</name>
    <name type="common">Scedosporium apiospermum</name>
    <dbReference type="NCBI Taxonomy" id="563466"/>
    <lineage>
        <taxon>Eukaryota</taxon>
        <taxon>Fungi</taxon>
        <taxon>Dikarya</taxon>
        <taxon>Ascomycota</taxon>
        <taxon>Pezizomycotina</taxon>
        <taxon>Sordariomycetes</taxon>
        <taxon>Hypocreomycetidae</taxon>
        <taxon>Microascales</taxon>
        <taxon>Microascaceae</taxon>
        <taxon>Scedosporium</taxon>
    </lineage>
</organism>
<dbReference type="InterPro" id="IPR052895">
    <property type="entry name" value="HetReg/Transcr_Mod"/>
</dbReference>
<gene>
    <name evidence="2" type="ORF">SAPIO_CDS1626</name>
</gene>
<proteinExistence type="predicted"/>
<comment type="caution">
    <text evidence="2">The sequence shown here is derived from an EMBL/GenBank/DDBJ whole genome shotgun (WGS) entry which is preliminary data.</text>
</comment>
<accession>A0A084GEP9</accession>
<dbReference type="PANTHER" id="PTHR24148:SF64">
    <property type="entry name" value="HETEROKARYON INCOMPATIBILITY DOMAIN-CONTAINING PROTEIN"/>
    <property type="match status" value="1"/>
</dbReference>
<dbReference type="HOGENOM" id="CLU_004184_6_0_1"/>
<dbReference type="KEGG" id="sapo:SAPIO_CDS1626"/>
<sequence length="257" mass="28890">MTSPPIYSSLRNNVHEIRLLEVDRDSLADPTQPVRISLAQFLLADAPPYIAVSYFWGDPNDTVPALVNSVTTQITKNLESALRSVGAGGWADLAMSGTHGPWRIWADAICINQHDLSERSHQVSFMAEIYRHSASTVVWLGIGFDEGERTRAFIEEWAEIQERGAVEEYAVLIGTLPNTLDEKSVKAFHKVFEKPWWTRVWVLQEFVVSPAVFFWLGSTAISFDRIALATKADRRLAVLNIEDLIKQGTTNSVCRIF</sequence>
<dbReference type="OrthoDB" id="2157530at2759"/>
<evidence type="ECO:0000313" key="2">
    <source>
        <dbReference type="EMBL" id="KEZ45811.1"/>
    </source>
</evidence>
<dbReference type="OMA" id="WRIWADA"/>
<dbReference type="Proteomes" id="UP000028545">
    <property type="component" value="Unassembled WGS sequence"/>
</dbReference>
<dbReference type="AlphaFoldDB" id="A0A084GEP9"/>
<reference evidence="2 3" key="1">
    <citation type="journal article" date="2014" name="Genome Announc.">
        <title>Draft genome sequence of the pathogenic fungus Scedosporium apiospermum.</title>
        <authorList>
            <person name="Vandeputte P."/>
            <person name="Ghamrawi S."/>
            <person name="Rechenmann M."/>
            <person name="Iltis A."/>
            <person name="Giraud S."/>
            <person name="Fleury M."/>
            <person name="Thornton C."/>
            <person name="Delhaes L."/>
            <person name="Meyer W."/>
            <person name="Papon N."/>
            <person name="Bouchara J.P."/>
        </authorList>
    </citation>
    <scope>NUCLEOTIDE SEQUENCE [LARGE SCALE GENOMIC DNA]</scope>
    <source>
        <strain evidence="2 3">IHEM 14462</strain>
    </source>
</reference>
<dbReference type="RefSeq" id="XP_016645610.1">
    <property type="nucleotide sequence ID" value="XM_016784853.1"/>
</dbReference>
<dbReference type="VEuPathDB" id="FungiDB:SAPIO_CDS1626"/>
<dbReference type="GeneID" id="27720698"/>
<keyword evidence="3" id="KW-1185">Reference proteome</keyword>
<feature type="domain" description="Heterokaryon incompatibility" evidence="1">
    <location>
        <begin position="49"/>
        <end position="205"/>
    </location>
</feature>
<protein>
    <recommendedName>
        <fullName evidence="1">Heterokaryon incompatibility domain-containing protein</fullName>
    </recommendedName>
</protein>
<dbReference type="PANTHER" id="PTHR24148">
    <property type="entry name" value="ANKYRIN REPEAT DOMAIN-CONTAINING PROTEIN 39 HOMOLOG-RELATED"/>
    <property type="match status" value="1"/>
</dbReference>
<dbReference type="EMBL" id="JOWA01000066">
    <property type="protein sequence ID" value="KEZ45811.1"/>
    <property type="molecule type" value="Genomic_DNA"/>
</dbReference>
<dbReference type="InterPro" id="IPR010730">
    <property type="entry name" value="HET"/>
</dbReference>
<dbReference type="Pfam" id="PF06985">
    <property type="entry name" value="HET"/>
    <property type="match status" value="1"/>
</dbReference>
<name>A0A084GEP9_PSEDA</name>
<evidence type="ECO:0000259" key="1">
    <source>
        <dbReference type="Pfam" id="PF06985"/>
    </source>
</evidence>
<evidence type="ECO:0000313" key="3">
    <source>
        <dbReference type="Proteomes" id="UP000028545"/>
    </source>
</evidence>